<evidence type="ECO:0000313" key="2">
    <source>
        <dbReference type="EMBL" id="SEM37812.1"/>
    </source>
</evidence>
<dbReference type="EMBL" id="FOBS01000012">
    <property type="protein sequence ID" value="SEM37812.1"/>
    <property type="molecule type" value="Genomic_DNA"/>
</dbReference>
<gene>
    <name evidence="2" type="ORF">SAMN04489760_11266</name>
</gene>
<reference evidence="2 3" key="1">
    <citation type="submission" date="2016-10" db="EMBL/GenBank/DDBJ databases">
        <authorList>
            <person name="de Groot N.N."/>
        </authorList>
    </citation>
    <scope>NUCLEOTIDE SEQUENCE [LARGE SCALE GENOMIC DNA]</scope>
    <source>
        <strain evidence="2 3">DSM 8423</strain>
    </source>
</reference>
<feature type="chain" id="PRO_5011570963" evidence="1">
    <location>
        <begin position="23"/>
        <end position="206"/>
    </location>
</feature>
<feature type="signal peptide" evidence="1">
    <location>
        <begin position="1"/>
        <end position="22"/>
    </location>
</feature>
<keyword evidence="1" id="KW-0732">Signal</keyword>
<dbReference type="Proteomes" id="UP000198744">
    <property type="component" value="Unassembled WGS sequence"/>
</dbReference>
<proteinExistence type="predicted"/>
<evidence type="ECO:0000256" key="1">
    <source>
        <dbReference type="SAM" id="SignalP"/>
    </source>
</evidence>
<dbReference type="RefSeq" id="WP_093883511.1">
    <property type="nucleotide sequence ID" value="NZ_FOBS01000012.1"/>
</dbReference>
<organism evidence="2 3">
    <name type="scientific">Syntrophus gentianae</name>
    <dbReference type="NCBI Taxonomy" id="43775"/>
    <lineage>
        <taxon>Bacteria</taxon>
        <taxon>Pseudomonadati</taxon>
        <taxon>Thermodesulfobacteriota</taxon>
        <taxon>Syntrophia</taxon>
        <taxon>Syntrophales</taxon>
        <taxon>Syntrophaceae</taxon>
        <taxon>Syntrophus</taxon>
    </lineage>
</organism>
<sequence>MRRLVGLVTVLFLLAMSVPAMASIYDISVTGSGDQVKYRYWGYFGSGTWWEANANPNIVYHSYEPGNGNSADTALSFDLTSLTVSAEDILSASLNFNILSVWTDGRDDIGNINGIGTVYASGGTGWKSFDITTSLIDNLNAAGTTANYYFSYTGYSGFTFGSAEGGQPAYLSITTASNTPVPLPAAAWIFGSGLLGLFQIRRKLSR</sequence>
<dbReference type="AlphaFoldDB" id="A0A1H7XV48"/>
<protein>
    <submittedName>
        <fullName evidence="2">VPLPA-CTERM protein sorting domain-containing protein</fullName>
    </submittedName>
</protein>
<name>A0A1H7XV48_9BACT</name>
<accession>A0A1H7XV48</accession>
<dbReference type="OrthoDB" id="5567186at2"/>
<evidence type="ECO:0000313" key="3">
    <source>
        <dbReference type="Proteomes" id="UP000198744"/>
    </source>
</evidence>
<keyword evidence="3" id="KW-1185">Reference proteome</keyword>